<dbReference type="AlphaFoldDB" id="A0A1H0SPJ4"/>
<dbReference type="STRING" id="1090615.SAMN04515671_4223"/>
<dbReference type="Proteomes" id="UP000198741">
    <property type="component" value="Chromosome I"/>
</dbReference>
<dbReference type="Gene3D" id="2.30.110.10">
    <property type="entry name" value="Electron Transport, Fmn-binding Protein, Chain A"/>
    <property type="match status" value="1"/>
</dbReference>
<keyword evidence="4" id="KW-1185">Reference proteome</keyword>
<dbReference type="InterPro" id="IPR019965">
    <property type="entry name" value="PPOX_F420-dep_Rv2061_put"/>
</dbReference>
<dbReference type="OrthoDB" id="5738083at2"/>
<dbReference type="PANTHER" id="PTHR35176:SF11">
    <property type="entry name" value="PYRIDOXAMINE 5'-PHOSPHATE OXIDASE FAMILY PROTEIN"/>
    <property type="match status" value="1"/>
</dbReference>
<gene>
    <name evidence="3" type="ORF">SAMN04515671_4223</name>
</gene>
<dbReference type="PANTHER" id="PTHR35176">
    <property type="entry name" value="HEME OXYGENASE HI_0854-RELATED"/>
    <property type="match status" value="1"/>
</dbReference>
<dbReference type="SUPFAM" id="SSF50475">
    <property type="entry name" value="FMN-binding split barrel"/>
    <property type="match status" value="1"/>
</dbReference>
<dbReference type="GO" id="GO:0016627">
    <property type="term" value="F:oxidoreductase activity, acting on the CH-CH group of donors"/>
    <property type="evidence" value="ECO:0007669"/>
    <property type="project" value="TreeGrafter"/>
</dbReference>
<protein>
    <recommendedName>
        <fullName evidence="2">Pyridoxamine 5'-phosphate oxidase N-terminal domain-containing protein</fullName>
    </recommendedName>
</protein>
<keyword evidence="1" id="KW-0560">Oxidoreductase</keyword>
<proteinExistence type="predicted"/>
<dbReference type="NCBIfam" id="TIGR03666">
    <property type="entry name" value="Rv2061_F420"/>
    <property type="match status" value="1"/>
</dbReference>
<dbReference type="InterPro" id="IPR011576">
    <property type="entry name" value="Pyridox_Oxase_N"/>
</dbReference>
<dbReference type="RefSeq" id="WP_090480072.1">
    <property type="nucleotide sequence ID" value="NZ_LT629710.1"/>
</dbReference>
<dbReference type="InterPro" id="IPR012349">
    <property type="entry name" value="Split_barrel_FMN-bd"/>
</dbReference>
<dbReference type="GO" id="GO:0005829">
    <property type="term" value="C:cytosol"/>
    <property type="evidence" value="ECO:0007669"/>
    <property type="project" value="TreeGrafter"/>
</dbReference>
<name>A0A1H0SPJ4_9ACTN</name>
<dbReference type="InterPro" id="IPR052019">
    <property type="entry name" value="F420H2_bilvrd_red/Heme_oxyg"/>
</dbReference>
<evidence type="ECO:0000313" key="4">
    <source>
        <dbReference type="Proteomes" id="UP000198741"/>
    </source>
</evidence>
<dbReference type="GO" id="GO:0070967">
    <property type="term" value="F:coenzyme F420 binding"/>
    <property type="evidence" value="ECO:0007669"/>
    <property type="project" value="TreeGrafter"/>
</dbReference>
<feature type="domain" description="Pyridoxamine 5'-phosphate oxidase N-terminal" evidence="2">
    <location>
        <begin position="6"/>
        <end position="98"/>
    </location>
</feature>
<evidence type="ECO:0000259" key="2">
    <source>
        <dbReference type="Pfam" id="PF01243"/>
    </source>
</evidence>
<dbReference type="EMBL" id="LT629710">
    <property type="protein sequence ID" value="SDP43603.1"/>
    <property type="molecule type" value="Genomic_DNA"/>
</dbReference>
<reference evidence="3 4" key="1">
    <citation type="submission" date="2016-10" db="EMBL/GenBank/DDBJ databases">
        <authorList>
            <person name="de Groot N.N."/>
        </authorList>
    </citation>
    <scope>NUCLEOTIDE SEQUENCE [LARGE SCALE GENOMIC DNA]</scope>
    <source>
        <strain evidence="4">P4-7,KCTC 19426,CECT 7604</strain>
    </source>
</reference>
<accession>A0A1H0SPJ4</accession>
<dbReference type="Pfam" id="PF01243">
    <property type="entry name" value="PNPOx_N"/>
    <property type="match status" value="1"/>
</dbReference>
<evidence type="ECO:0000256" key="1">
    <source>
        <dbReference type="ARBA" id="ARBA00023002"/>
    </source>
</evidence>
<organism evidence="3 4">
    <name type="scientific">Nakamurella panacisegetis</name>
    <dbReference type="NCBI Taxonomy" id="1090615"/>
    <lineage>
        <taxon>Bacteria</taxon>
        <taxon>Bacillati</taxon>
        <taxon>Actinomycetota</taxon>
        <taxon>Actinomycetes</taxon>
        <taxon>Nakamurellales</taxon>
        <taxon>Nakamurellaceae</taxon>
        <taxon>Nakamurella</taxon>
    </lineage>
</organism>
<sequence>MTTPLDLLARAPYVRLTTFRRDGTPVQTPVWAARVGDELVVWTNPLAGKVKRIRRNRQVLIGPCTMRGEPRGRAVEATARILSADELGAVRPALVGKYGWAARLAFAPYTFDALLRRPPRPFAALAVTLAE</sequence>
<evidence type="ECO:0000313" key="3">
    <source>
        <dbReference type="EMBL" id="SDP43603.1"/>
    </source>
</evidence>